<reference evidence="2 3" key="1">
    <citation type="submission" date="2018-07" db="EMBL/GenBank/DDBJ databases">
        <title>Diversity of Mesorhizobium strains in Brazil.</title>
        <authorList>
            <person name="Helene L.C.F."/>
            <person name="Dall'Agnol R."/>
            <person name="Delamuta J.R.M."/>
            <person name="Hungria M."/>
        </authorList>
    </citation>
    <scope>NUCLEOTIDE SEQUENCE [LARGE SCALE GENOMIC DNA]</scope>
    <source>
        <strain evidence="2 3">AC99b</strain>
    </source>
</reference>
<dbReference type="AlphaFoldDB" id="A0A330HN64"/>
<organism evidence="2 3">
    <name type="scientific">Mesorhizobium hawassense</name>
    <dbReference type="NCBI Taxonomy" id="1209954"/>
    <lineage>
        <taxon>Bacteria</taxon>
        <taxon>Pseudomonadati</taxon>
        <taxon>Pseudomonadota</taxon>
        <taxon>Alphaproteobacteria</taxon>
        <taxon>Hyphomicrobiales</taxon>
        <taxon>Phyllobacteriaceae</taxon>
        <taxon>Mesorhizobium</taxon>
    </lineage>
</organism>
<proteinExistence type="predicted"/>
<keyword evidence="1" id="KW-0812">Transmembrane</keyword>
<keyword evidence="1" id="KW-0472">Membrane</keyword>
<keyword evidence="3" id="KW-1185">Reference proteome</keyword>
<dbReference type="Proteomes" id="UP000251558">
    <property type="component" value="Unassembled WGS sequence"/>
</dbReference>
<sequence>MAFIAPLAGAAVGGGLLGSIVTTAVGVGINLAIAYFFPQKIKGPRADSLKAQTSRYGEQLTRWHGSIRTAGAAIWLKGNHVDEHVKTERQGKALGPEVTTYSYTATFAIALAWNGPASGVTRIWADDKLIYDVSAEALQDAIDHGTKGIGIAKGATIRVYLGTDTQKPDPDIEADKGAGQVPAWPGIVYIVIKNLPLDEFGIRIPNIEAEITQSSIASYISNALSPAVQIGGQCPIDTRGNYAVARNSIWDIPGGTHRTFNWTDVDTFRSVLLDERNNIVKSDLSKFQIFDAATGAFLQEIARPVDYSSSAYFGSPADDITVNGITYILECAQMGLTFVFTMLNAGTAGNSYSVAWAGESSFTYDLTCGITVGPEFGYMVRGSRTAVVLVDMGAVTLVENSVTPPGLTALISACFYDDDSDCVVIVTANGDVFVYTPDLSTLLRSSTGHALTVNRDSSLSRRMKNTTDQIMVESGATSTGGGATWWFYRLSDLQLLDSFKPQDVGYVNSGLYSNLALNPGIDMAFGINSVISGSFWFLPRAGRQPVNLSDVIEKECRLAGLPCDASLITTEMMEAA</sequence>
<feature type="transmembrane region" description="Helical" evidence="1">
    <location>
        <begin position="16"/>
        <end position="37"/>
    </location>
</feature>
<evidence type="ECO:0000256" key="1">
    <source>
        <dbReference type="SAM" id="Phobius"/>
    </source>
</evidence>
<evidence type="ECO:0000313" key="3">
    <source>
        <dbReference type="Proteomes" id="UP000251558"/>
    </source>
</evidence>
<evidence type="ECO:0008006" key="4">
    <source>
        <dbReference type="Google" id="ProtNLM"/>
    </source>
</evidence>
<keyword evidence="1" id="KW-1133">Transmembrane helix</keyword>
<gene>
    <name evidence="2" type="ORF">DPM33_15140</name>
</gene>
<accession>A0A330HN64</accession>
<name>A0A330HN64_9HYPH</name>
<comment type="caution">
    <text evidence="2">The sequence shown here is derived from an EMBL/GenBank/DDBJ whole genome shotgun (WGS) entry which is preliminary data.</text>
</comment>
<protein>
    <recommendedName>
        <fullName evidence="4">Tip attachment protein J domain-containing protein</fullName>
    </recommendedName>
</protein>
<dbReference type="EMBL" id="QMBP01000006">
    <property type="protein sequence ID" value="RAZ90161.1"/>
    <property type="molecule type" value="Genomic_DNA"/>
</dbReference>
<evidence type="ECO:0000313" key="2">
    <source>
        <dbReference type="EMBL" id="RAZ90161.1"/>
    </source>
</evidence>